<feature type="region of interest" description="Disordered" evidence="1">
    <location>
        <begin position="104"/>
        <end position="221"/>
    </location>
</feature>
<dbReference type="PANTHER" id="PTHR28535:SF1">
    <property type="entry name" value="PROTEIN ZGRF1"/>
    <property type="match status" value="1"/>
</dbReference>
<dbReference type="InterPro" id="IPR052800">
    <property type="entry name" value="DNA_Repair_Helicase_ZGRF1"/>
</dbReference>
<organism evidence="3 4">
    <name type="scientific">Polyplosphaeria fusca</name>
    <dbReference type="NCBI Taxonomy" id="682080"/>
    <lineage>
        <taxon>Eukaryota</taxon>
        <taxon>Fungi</taxon>
        <taxon>Dikarya</taxon>
        <taxon>Ascomycota</taxon>
        <taxon>Pezizomycotina</taxon>
        <taxon>Dothideomycetes</taxon>
        <taxon>Pleosporomycetidae</taxon>
        <taxon>Pleosporales</taxon>
        <taxon>Tetraplosphaeriaceae</taxon>
        <taxon>Polyplosphaeria</taxon>
    </lineage>
</organism>
<feature type="compositionally biased region" description="Polar residues" evidence="1">
    <location>
        <begin position="137"/>
        <end position="153"/>
    </location>
</feature>
<keyword evidence="4" id="KW-1185">Reference proteome</keyword>
<dbReference type="PANTHER" id="PTHR28535">
    <property type="entry name" value="ZINC FINGER GRF-TYPE CONTAINING 1"/>
    <property type="match status" value="1"/>
</dbReference>
<feature type="non-terminal residue" evidence="3">
    <location>
        <position position="320"/>
    </location>
</feature>
<comment type="caution">
    <text evidence="3">The sequence shown here is derived from an EMBL/GenBank/DDBJ whole genome shotgun (WGS) entry which is preliminary data.</text>
</comment>
<proteinExistence type="predicted"/>
<dbReference type="GO" id="GO:0005634">
    <property type="term" value="C:nucleus"/>
    <property type="evidence" value="ECO:0007669"/>
    <property type="project" value="TreeGrafter"/>
</dbReference>
<dbReference type="InterPro" id="IPR018838">
    <property type="entry name" value="ZGRF1-like_N"/>
</dbReference>
<name>A0A9P4QVW3_9PLEO</name>
<dbReference type="Pfam" id="PF10382">
    <property type="entry name" value="ZGRF1-like_N"/>
    <property type="match status" value="1"/>
</dbReference>
<feature type="compositionally biased region" description="Pro residues" evidence="1">
    <location>
        <begin position="121"/>
        <end position="132"/>
    </location>
</feature>
<feature type="compositionally biased region" description="Polar residues" evidence="1">
    <location>
        <begin position="311"/>
        <end position="320"/>
    </location>
</feature>
<dbReference type="EMBL" id="ML996183">
    <property type="protein sequence ID" value="KAF2732082.1"/>
    <property type="molecule type" value="Genomic_DNA"/>
</dbReference>
<feature type="region of interest" description="Disordered" evidence="1">
    <location>
        <begin position="245"/>
        <end position="320"/>
    </location>
</feature>
<evidence type="ECO:0000313" key="3">
    <source>
        <dbReference type="EMBL" id="KAF2732082.1"/>
    </source>
</evidence>
<feature type="compositionally biased region" description="Basic and acidic residues" evidence="1">
    <location>
        <begin position="170"/>
        <end position="186"/>
    </location>
</feature>
<dbReference type="OrthoDB" id="6513042at2759"/>
<reference evidence="3" key="1">
    <citation type="journal article" date="2020" name="Stud. Mycol.">
        <title>101 Dothideomycetes genomes: a test case for predicting lifestyles and emergence of pathogens.</title>
        <authorList>
            <person name="Haridas S."/>
            <person name="Albert R."/>
            <person name="Binder M."/>
            <person name="Bloem J."/>
            <person name="Labutti K."/>
            <person name="Salamov A."/>
            <person name="Andreopoulos B."/>
            <person name="Baker S."/>
            <person name="Barry K."/>
            <person name="Bills G."/>
            <person name="Bluhm B."/>
            <person name="Cannon C."/>
            <person name="Castanera R."/>
            <person name="Culley D."/>
            <person name="Daum C."/>
            <person name="Ezra D."/>
            <person name="Gonzalez J."/>
            <person name="Henrissat B."/>
            <person name="Kuo A."/>
            <person name="Liang C."/>
            <person name="Lipzen A."/>
            <person name="Lutzoni F."/>
            <person name="Magnuson J."/>
            <person name="Mondo S."/>
            <person name="Nolan M."/>
            <person name="Ohm R."/>
            <person name="Pangilinan J."/>
            <person name="Park H.-J."/>
            <person name="Ramirez L."/>
            <person name="Alfaro M."/>
            <person name="Sun H."/>
            <person name="Tritt A."/>
            <person name="Yoshinaga Y."/>
            <person name="Zwiers L.-H."/>
            <person name="Turgeon B."/>
            <person name="Goodwin S."/>
            <person name="Spatafora J."/>
            <person name="Crous P."/>
            <person name="Grigoriev I."/>
        </authorList>
    </citation>
    <scope>NUCLEOTIDE SEQUENCE</scope>
    <source>
        <strain evidence="3">CBS 125425</strain>
    </source>
</reference>
<sequence length="320" mass="35045">MTAVRRSTPSLSAVPTSQNTAPVAEFRCLFTHDVRKKQKKWQDGFLKFHTFNKRIMVYDAARTFVGDTYWKDGDEVHEGDELNLDKGVMVEVADAMGVTCTDLTPLLEKKPRDAPESGPQAPVPRRLPPPAVPLSNVLRNGSQLRHKSLNTLLGTPKGPIGKAVPIRSPYEQRLEKENDWAQDRAAKRQKTRHRPTDPEVSDTAIAGKPSPSRATSSRRDACTTKLAAPQLPRHTVPRGATVITLDSEQDPPSSEITLPSTLPGMQSAKGPVYVTSAPTVNQKVQEAPVPKKPRLPKGKIPLPGSKPNKPPQQTHQSSSP</sequence>
<dbReference type="Proteomes" id="UP000799444">
    <property type="component" value="Unassembled WGS sequence"/>
</dbReference>
<dbReference type="GO" id="GO:0006302">
    <property type="term" value="P:double-strand break repair"/>
    <property type="evidence" value="ECO:0007669"/>
    <property type="project" value="TreeGrafter"/>
</dbReference>
<feature type="compositionally biased region" description="Polar residues" evidence="1">
    <location>
        <begin position="245"/>
        <end position="264"/>
    </location>
</feature>
<evidence type="ECO:0000256" key="1">
    <source>
        <dbReference type="SAM" id="MobiDB-lite"/>
    </source>
</evidence>
<feature type="domain" description="5'-3' DNA helicase ZGRF1-like N-terminal" evidence="2">
    <location>
        <begin position="23"/>
        <end position="102"/>
    </location>
</feature>
<accession>A0A9P4QVW3</accession>
<dbReference type="AlphaFoldDB" id="A0A9P4QVW3"/>
<protein>
    <recommendedName>
        <fullName evidence="2">5'-3' DNA helicase ZGRF1-like N-terminal domain-containing protein</fullName>
    </recommendedName>
</protein>
<dbReference type="GO" id="GO:0035861">
    <property type="term" value="C:site of double-strand break"/>
    <property type="evidence" value="ECO:0007669"/>
    <property type="project" value="TreeGrafter"/>
</dbReference>
<evidence type="ECO:0000313" key="4">
    <source>
        <dbReference type="Proteomes" id="UP000799444"/>
    </source>
</evidence>
<gene>
    <name evidence="3" type="ORF">EJ04DRAFT_415881</name>
</gene>
<evidence type="ECO:0000259" key="2">
    <source>
        <dbReference type="Pfam" id="PF10382"/>
    </source>
</evidence>